<feature type="region of interest" description="Disordered" evidence="1">
    <location>
        <begin position="26"/>
        <end position="91"/>
    </location>
</feature>
<feature type="compositionally biased region" description="Basic and acidic residues" evidence="1">
    <location>
        <begin position="66"/>
        <end position="82"/>
    </location>
</feature>
<evidence type="ECO:0000313" key="2">
    <source>
        <dbReference type="Proteomes" id="UP000694864"/>
    </source>
</evidence>
<evidence type="ECO:0000256" key="1">
    <source>
        <dbReference type="SAM" id="MobiDB-lite"/>
    </source>
</evidence>
<dbReference type="Proteomes" id="UP000694864">
    <property type="component" value="Chromosome 5"/>
</dbReference>
<organism evidence="2 3">
    <name type="scientific">Camelina sativa</name>
    <name type="common">False flax</name>
    <name type="synonym">Myagrum sativum</name>
    <dbReference type="NCBI Taxonomy" id="90675"/>
    <lineage>
        <taxon>Eukaryota</taxon>
        <taxon>Viridiplantae</taxon>
        <taxon>Streptophyta</taxon>
        <taxon>Embryophyta</taxon>
        <taxon>Tracheophyta</taxon>
        <taxon>Spermatophyta</taxon>
        <taxon>Magnoliopsida</taxon>
        <taxon>eudicotyledons</taxon>
        <taxon>Gunneridae</taxon>
        <taxon>Pentapetalae</taxon>
        <taxon>rosids</taxon>
        <taxon>malvids</taxon>
        <taxon>Brassicales</taxon>
        <taxon>Brassicaceae</taxon>
        <taxon>Camelineae</taxon>
        <taxon>Camelina</taxon>
    </lineage>
</organism>
<sequence>MELDTTNISSGDGVVDSVGLDFSESMDDLLEDGEYQEEAPTDNADHEIDIGSVPISGEGAINTQGENKKQRDVAKHTNKTRDGSTSGGGSRILKKGIVVLPKSKFLSWNCHCIGTDLR</sequence>
<reference evidence="2" key="1">
    <citation type="journal article" date="2014" name="Nat. Commun.">
        <title>The emerging biofuel crop Camelina sativa retains a highly undifferentiated hexaploid genome structure.</title>
        <authorList>
            <person name="Kagale S."/>
            <person name="Koh C."/>
            <person name="Nixon J."/>
            <person name="Bollina V."/>
            <person name="Clarke W.E."/>
            <person name="Tuteja R."/>
            <person name="Spillane C."/>
            <person name="Robinson S.J."/>
            <person name="Links M.G."/>
            <person name="Clarke C."/>
            <person name="Higgins E.E."/>
            <person name="Huebert T."/>
            <person name="Sharpe A.G."/>
            <person name="Parkin I.A."/>
        </authorList>
    </citation>
    <scope>NUCLEOTIDE SEQUENCE [LARGE SCALE GENOMIC DNA]</scope>
    <source>
        <strain evidence="2">cv. DH55</strain>
    </source>
</reference>
<feature type="compositionally biased region" description="Acidic residues" evidence="1">
    <location>
        <begin position="26"/>
        <end position="40"/>
    </location>
</feature>
<gene>
    <name evidence="3" type="primary">LOC104788374</name>
</gene>
<dbReference type="RefSeq" id="XP_010512426.1">
    <property type="nucleotide sequence ID" value="XM_010514124.2"/>
</dbReference>
<accession>A0ABM0Z9P9</accession>
<reference evidence="3" key="2">
    <citation type="submission" date="2025-08" db="UniProtKB">
        <authorList>
            <consortium name="RefSeq"/>
        </authorList>
    </citation>
    <scope>IDENTIFICATION</scope>
    <source>
        <tissue evidence="3">Leaf</tissue>
    </source>
</reference>
<dbReference type="GeneID" id="104788374"/>
<keyword evidence="2" id="KW-1185">Reference proteome</keyword>
<protein>
    <submittedName>
        <fullName evidence="3">Uncharacterized protein LOC104788374</fullName>
    </submittedName>
</protein>
<name>A0ABM0Z9P9_CAMSA</name>
<proteinExistence type="predicted"/>
<evidence type="ECO:0000313" key="3">
    <source>
        <dbReference type="RefSeq" id="XP_010512426.1"/>
    </source>
</evidence>